<name>B6K1E9_SCHJY</name>
<sequence>MTNSDFYILSQFNEMTQDKQESKDQVPEDVQASLTTVGMRIRQAVTQGYSTKQTTFPSYNPPMYEEYMTKSIRKEPAYPPMEALRIKRPTTWIL</sequence>
<dbReference type="GO" id="GO:0006240">
    <property type="term" value="P:dCDP biosynthetic process"/>
    <property type="evidence" value="ECO:0007669"/>
    <property type="project" value="EnsemblFungi"/>
</dbReference>
<dbReference type="GO" id="GO:1990846">
    <property type="term" value="F:ribonucleoside-diphosphate reductase inhibitor activity"/>
    <property type="evidence" value="ECO:0007669"/>
    <property type="project" value="EnsemblFungi"/>
</dbReference>
<dbReference type="GO" id="GO:0005737">
    <property type="term" value="C:cytoplasm"/>
    <property type="evidence" value="ECO:0007669"/>
    <property type="project" value="UniProtKB-SubCell"/>
</dbReference>
<evidence type="ECO:0000256" key="3">
    <source>
        <dbReference type="ARBA" id="ARBA00005459"/>
    </source>
</evidence>
<evidence type="ECO:0000313" key="8">
    <source>
        <dbReference type="Proteomes" id="UP000001744"/>
    </source>
</evidence>
<gene>
    <name evidence="7" type="primary">spd1</name>
    <name evidence="6" type="ORF">SJAG_02874</name>
</gene>
<dbReference type="GeneID" id="7048559"/>
<dbReference type="AlphaFoldDB" id="B6K1E9"/>
<dbReference type="PANTHER" id="PTHR28081:SF1">
    <property type="entry name" value="DAMAGE-REGULATED IMPORT FACILITATOR 1"/>
    <property type="match status" value="1"/>
</dbReference>
<comment type="subcellular location">
    <subcellularLocation>
        <location evidence="2">Cytoplasm</location>
    </subcellularLocation>
    <subcellularLocation>
        <location evidence="1">Nucleus</location>
    </subcellularLocation>
</comment>
<dbReference type="GO" id="GO:0043495">
    <property type="term" value="F:protein-membrane adaptor activity"/>
    <property type="evidence" value="ECO:0007669"/>
    <property type="project" value="EnsemblFungi"/>
</dbReference>
<dbReference type="Pfam" id="PF08591">
    <property type="entry name" value="RNR_inhib"/>
    <property type="match status" value="1"/>
</dbReference>
<dbReference type="GO" id="GO:0044877">
    <property type="term" value="F:protein-containing complex binding"/>
    <property type="evidence" value="ECO:0007669"/>
    <property type="project" value="EnsemblFungi"/>
</dbReference>
<dbReference type="PANTHER" id="PTHR28081">
    <property type="entry name" value="DAMAGE-REGULATED IMPORT FACILITATOR 1-RELATED"/>
    <property type="match status" value="1"/>
</dbReference>
<comment type="similarity">
    <text evidence="3">Belongs to the DIF1/spd1 family.</text>
</comment>
<dbReference type="eggNOG" id="ENOG502S8VH">
    <property type="taxonomic scope" value="Eukaryota"/>
</dbReference>
<organism evidence="6 8">
    <name type="scientific">Schizosaccharomyces japonicus (strain yFS275 / FY16936)</name>
    <name type="common">Fission yeast</name>
    <dbReference type="NCBI Taxonomy" id="402676"/>
    <lineage>
        <taxon>Eukaryota</taxon>
        <taxon>Fungi</taxon>
        <taxon>Dikarya</taxon>
        <taxon>Ascomycota</taxon>
        <taxon>Taphrinomycotina</taxon>
        <taxon>Schizosaccharomycetes</taxon>
        <taxon>Schizosaccharomycetales</taxon>
        <taxon>Schizosaccharomycetaceae</taxon>
        <taxon>Schizosaccharomyces</taxon>
    </lineage>
</organism>
<evidence type="ECO:0000256" key="4">
    <source>
        <dbReference type="ARBA" id="ARBA00022490"/>
    </source>
</evidence>
<dbReference type="InterPro" id="IPR013900">
    <property type="entry name" value="RNR_inhibitor"/>
</dbReference>
<dbReference type="OrthoDB" id="5399527at2759"/>
<dbReference type="VEuPathDB" id="FungiDB:SJAG_02874"/>
<dbReference type="Proteomes" id="UP000001744">
    <property type="component" value="Unassembled WGS sequence"/>
</dbReference>
<accession>B6K1E9</accession>
<dbReference type="GO" id="GO:0005634">
    <property type="term" value="C:nucleus"/>
    <property type="evidence" value="ECO:0007669"/>
    <property type="project" value="UniProtKB-SubCell"/>
</dbReference>
<reference evidence="6 8" key="1">
    <citation type="journal article" date="2011" name="Science">
        <title>Comparative functional genomics of the fission yeasts.</title>
        <authorList>
            <person name="Rhind N."/>
            <person name="Chen Z."/>
            <person name="Yassour M."/>
            <person name="Thompson D.A."/>
            <person name="Haas B.J."/>
            <person name="Habib N."/>
            <person name="Wapinski I."/>
            <person name="Roy S."/>
            <person name="Lin M.F."/>
            <person name="Heiman D.I."/>
            <person name="Young S.K."/>
            <person name="Furuya K."/>
            <person name="Guo Y."/>
            <person name="Pidoux A."/>
            <person name="Chen H.M."/>
            <person name="Robbertse B."/>
            <person name="Goldberg J.M."/>
            <person name="Aoki K."/>
            <person name="Bayne E.H."/>
            <person name="Berlin A.M."/>
            <person name="Desjardins C.A."/>
            <person name="Dobbs E."/>
            <person name="Dukaj L."/>
            <person name="Fan L."/>
            <person name="FitzGerald M.G."/>
            <person name="French C."/>
            <person name="Gujja S."/>
            <person name="Hansen K."/>
            <person name="Keifenheim D."/>
            <person name="Levin J.Z."/>
            <person name="Mosher R.A."/>
            <person name="Mueller C.A."/>
            <person name="Pfiffner J."/>
            <person name="Priest M."/>
            <person name="Russ C."/>
            <person name="Smialowska A."/>
            <person name="Swoboda P."/>
            <person name="Sykes S.M."/>
            <person name="Vaughn M."/>
            <person name="Vengrova S."/>
            <person name="Yoder R."/>
            <person name="Zeng Q."/>
            <person name="Allshire R."/>
            <person name="Baulcombe D."/>
            <person name="Birren B.W."/>
            <person name="Brown W."/>
            <person name="Ekwall K."/>
            <person name="Kellis M."/>
            <person name="Leatherwood J."/>
            <person name="Levin H."/>
            <person name="Margalit H."/>
            <person name="Martienssen R."/>
            <person name="Nieduszynski C.A."/>
            <person name="Spatafora J.W."/>
            <person name="Friedman N."/>
            <person name="Dalgaard J.Z."/>
            <person name="Baumann P."/>
            <person name="Niki H."/>
            <person name="Regev A."/>
            <person name="Nusbaum C."/>
        </authorList>
    </citation>
    <scope>NUCLEOTIDE SEQUENCE [LARGE SCALE GENOMIC DNA]</scope>
    <source>
        <strain evidence="8">yFS275 / FY16936</strain>
    </source>
</reference>
<dbReference type="STRING" id="402676.B6K1E9"/>
<evidence type="ECO:0000313" key="7">
    <source>
        <dbReference type="JaponicusDB" id="SJAG_02874"/>
    </source>
</evidence>
<evidence type="ECO:0000256" key="2">
    <source>
        <dbReference type="ARBA" id="ARBA00004496"/>
    </source>
</evidence>
<evidence type="ECO:0000256" key="5">
    <source>
        <dbReference type="ARBA" id="ARBA00023242"/>
    </source>
</evidence>
<proteinExistence type="inferred from homology"/>
<dbReference type="JaponicusDB" id="SJAG_02874">
    <property type="gene designation" value="spd1"/>
</dbReference>
<protein>
    <submittedName>
        <fullName evidence="6">Ribonucleotide reductase inhibitor</fullName>
    </submittedName>
</protein>
<keyword evidence="5" id="KW-0539">Nucleus</keyword>
<dbReference type="EMBL" id="KE651166">
    <property type="protein sequence ID" value="EEB07770.2"/>
    <property type="molecule type" value="Genomic_DNA"/>
</dbReference>
<dbReference type="HOGENOM" id="CLU_2387434_0_0_1"/>
<keyword evidence="8" id="KW-1185">Reference proteome</keyword>
<evidence type="ECO:0000256" key="1">
    <source>
        <dbReference type="ARBA" id="ARBA00004123"/>
    </source>
</evidence>
<dbReference type="RefSeq" id="XP_002174063.2">
    <property type="nucleotide sequence ID" value="XM_002174027.2"/>
</dbReference>
<keyword evidence="4" id="KW-0963">Cytoplasm</keyword>
<evidence type="ECO:0000313" key="6">
    <source>
        <dbReference type="EMBL" id="EEB07770.2"/>
    </source>
</evidence>